<dbReference type="Proteomes" id="UP000244334">
    <property type="component" value="Unassembled WGS sequence"/>
</dbReference>
<keyword evidence="2" id="KW-1185">Reference proteome</keyword>
<organism evidence="1 2">
    <name type="scientific">Candidatus Erwinia dacicola</name>
    <dbReference type="NCBI Taxonomy" id="252393"/>
    <lineage>
        <taxon>Bacteria</taxon>
        <taxon>Pseudomonadati</taxon>
        <taxon>Pseudomonadota</taxon>
        <taxon>Gammaproteobacteria</taxon>
        <taxon>Enterobacterales</taxon>
        <taxon>Erwiniaceae</taxon>
        <taxon>Erwinia</taxon>
    </lineage>
</organism>
<dbReference type="AlphaFoldDB" id="A0A328TQQ8"/>
<evidence type="ECO:0000313" key="1">
    <source>
        <dbReference type="EMBL" id="RAP71411.1"/>
    </source>
</evidence>
<dbReference type="EMBL" id="LJAM02000148">
    <property type="protein sequence ID" value="RAP71411.1"/>
    <property type="molecule type" value="Genomic_DNA"/>
</dbReference>
<sequence>MQPISRKSGTKRMITLQPVLLFCAQCRKHGITSSTALQKSVTLCAMFG</sequence>
<reference evidence="1" key="1">
    <citation type="submission" date="2018-04" db="EMBL/GenBank/DDBJ databases">
        <title>Genomes of the Obligate Erwinia dacicola and Facultative Enterobacter sp. OLF Endosymbionts of the Olive Fruit fly, Bactrocera oleae.</title>
        <authorList>
            <person name="Estes A.M."/>
            <person name="Hearn D.J."/>
            <person name="Agarwal S."/>
            <person name="Pierson E.A."/>
            <person name="Dunning-Hotopp J.C."/>
        </authorList>
    </citation>
    <scope>NUCLEOTIDE SEQUENCE [LARGE SCALE GENOMIC DNA]</scope>
    <source>
        <strain evidence="1">Oroville</strain>
    </source>
</reference>
<proteinExistence type="predicted"/>
<evidence type="ECO:0000313" key="2">
    <source>
        <dbReference type="Proteomes" id="UP000244334"/>
    </source>
</evidence>
<accession>A0A328TQQ8</accession>
<name>A0A328TQQ8_9GAMM</name>
<protein>
    <submittedName>
        <fullName evidence="1">Uncharacterized protein</fullName>
    </submittedName>
</protein>
<gene>
    <name evidence="1" type="ORF">ACZ87_01782</name>
</gene>
<comment type="caution">
    <text evidence="1">The sequence shown here is derived from an EMBL/GenBank/DDBJ whole genome shotgun (WGS) entry which is preliminary data.</text>
</comment>